<dbReference type="SMART" id="SM00320">
    <property type="entry name" value="WD40"/>
    <property type="match status" value="7"/>
</dbReference>
<keyword evidence="4 7" id="KW-0853">WD repeat</keyword>
<dbReference type="EMBL" id="JAJSOF020000005">
    <property type="protein sequence ID" value="KAJ4448548.1"/>
    <property type="molecule type" value="Genomic_DNA"/>
</dbReference>
<feature type="repeat" description="WD" evidence="7">
    <location>
        <begin position="182"/>
        <end position="223"/>
    </location>
</feature>
<dbReference type="InterPro" id="IPR012953">
    <property type="entry name" value="BOP1_N_dom"/>
</dbReference>
<dbReference type="PANTHER" id="PTHR17605:SF0">
    <property type="entry name" value="RIBOSOME BIOGENESIS PROTEIN BOP1"/>
    <property type="match status" value="1"/>
</dbReference>
<dbReference type="PROSITE" id="PS00678">
    <property type="entry name" value="WD_REPEATS_1"/>
    <property type="match status" value="1"/>
</dbReference>
<dbReference type="InterPro" id="IPR028598">
    <property type="entry name" value="BOP1/Erb1"/>
</dbReference>
<keyword evidence="3" id="KW-0698">rRNA processing</keyword>
<dbReference type="InterPro" id="IPR036322">
    <property type="entry name" value="WD40_repeat_dom_sf"/>
</dbReference>
<evidence type="ECO:0000256" key="7">
    <source>
        <dbReference type="PROSITE-ProRule" id="PRU00221"/>
    </source>
</evidence>
<dbReference type="SUPFAM" id="SSF50978">
    <property type="entry name" value="WD40 repeat-like"/>
    <property type="match status" value="1"/>
</dbReference>
<dbReference type="Pfam" id="PF08145">
    <property type="entry name" value="BOP1NT"/>
    <property type="match status" value="1"/>
</dbReference>
<evidence type="ECO:0000256" key="2">
    <source>
        <dbReference type="ARBA" id="ARBA00022517"/>
    </source>
</evidence>
<name>A0ABQ8TRS4_PERAM</name>
<evidence type="ECO:0000256" key="4">
    <source>
        <dbReference type="ARBA" id="ARBA00022574"/>
    </source>
</evidence>
<evidence type="ECO:0000313" key="10">
    <source>
        <dbReference type="Proteomes" id="UP001148838"/>
    </source>
</evidence>
<reference evidence="9 10" key="1">
    <citation type="journal article" date="2022" name="Allergy">
        <title>Genome assembly and annotation of Periplaneta americana reveal a comprehensive cockroach allergen profile.</title>
        <authorList>
            <person name="Wang L."/>
            <person name="Xiong Q."/>
            <person name="Saelim N."/>
            <person name="Wang L."/>
            <person name="Nong W."/>
            <person name="Wan A.T."/>
            <person name="Shi M."/>
            <person name="Liu X."/>
            <person name="Cao Q."/>
            <person name="Hui J.H.L."/>
            <person name="Sookrung N."/>
            <person name="Leung T.F."/>
            <person name="Tungtrongchitr A."/>
            <person name="Tsui S.K.W."/>
        </authorList>
    </citation>
    <scope>NUCLEOTIDE SEQUENCE [LARGE SCALE GENOMIC DNA]</scope>
    <source>
        <strain evidence="9">PWHHKU_190912</strain>
    </source>
</reference>
<evidence type="ECO:0000259" key="8">
    <source>
        <dbReference type="SMART" id="SM01035"/>
    </source>
</evidence>
<keyword evidence="5" id="KW-0677">Repeat</keyword>
<comment type="subcellular location">
    <subcellularLocation>
        <location evidence="1">Nucleus</location>
        <location evidence="1">Nucleolus</location>
    </subcellularLocation>
</comment>
<dbReference type="PANTHER" id="PTHR17605">
    <property type="entry name" value="RIBOSOME BIOGENESIS PROTEIN BOP1 BLOCK OF PROLIFERATION 1 PROTEIN"/>
    <property type="match status" value="1"/>
</dbReference>
<dbReference type="SMART" id="SM01035">
    <property type="entry name" value="BOP1NT"/>
    <property type="match status" value="1"/>
</dbReference>
<dbReference type="Pfam" id="PF00400">
    <property type="entry name" value="WD40"/>
    <property type="match status" value="4"/>
</dbReference>
<evidence type="ECO:0000256" key="1">
    <source>
        <dbReference type="ARBA" id="ARBA00004604"/>
    </source>
</evidence>
<dbReference type="PROSITE" id="PS50082">
    <property type="entry name" value="WD_REPEATS_2"/>
    <property type="match status" value="1"/>
</dbReference>
<keyword evidence="6" id="KW-0539">Nucleus</keyword>
<comment type="caution">
    <text evidence="9">The sequence shown here is derived from an EMBL/GenBank/DDBJ whole genome shotgun (WGS) entry which is preliminary data.</text>
</comment>
<feature type="domain" description="BOP1 N-terminal" evidence="8">
    <location>
        <begin position="1"/>
        <end position="175"/>
    </location>
</feature>
<dbReference type="InterPro" id="IPR015943">
    <property type="entry name" value="WD40/YVTN_repeat-like_dom_sf"/>
</dbReference>
<dbReference type="Proteomes" id="UP001148838">
    <property type="component" value="Unassembled WGS sequence"/>
</dbReference>
<dbReference type="CDD" id="cd00200">
    <property type="entry name" value="WD40"/>
    <property type="match status" value="1"/>
</dbReference>
<dbReference type="InterPro" id="IPR019775">
    <property type="entry name" value="WD40_repeat_CS"/>
</dbReference>
<evidence type="ECO:0000256" key="5">
    <source>
        <dbReference type="ARBA" id="ARBA00022737"/>
    </source>
</evidence>
<keyword evidence="10" id="KW-1185">Reference proteome</keyword>
<dbReference type="Gene3D" id="2.130.10.10">
    <property type="entry name" value="YVTN repeat-like/Quinoprotein amine dehydrogenase"/>
    <property type="match status" value="1"/>
</dbReference>
<proteinExistence type="predicted"/>
<evidence type="ECO:0000256" key="6">
    <source>
        <dbReference type="ARBA" id="ARBA00023242"/>
    </source>
</evidence>
<keyword evidence="2" id="KW-0690">Ribosome biogenesis</keyword>
<dbReference type="PROSITE" id="PS50294">
    <property type="entry name" value="WD_REPEATS_REGION"/>
    <property type="match status" value="1"/>
</dbReference>
<protein>
    <recommendedName>
        <fullName evidence="8">BOP1 N-terminal domain-containing protein</fullName>
    </recommendedName>
</protein>
<evidence type="ECO:0000256" key="3">
    <source>
        <dbReference type="ARBA" id="ARBA00022552"/>
    </source>
</evidence>
<accession>A0ABQ8TRS4</accession>
<organism evidence="9 10">
    <name type="scientific">Periplaneta americana</name>
    <name type="common">American cockroach</name>
    <name type="synonym">Blatta americana</name>
    <dbReference type="NCBI Taxonomy" id="6978"/>
    <lineage>
        <taxon>Eukaryota</taxon>
        <taxon>Metazoa</taxon>
        <taxon>Ecdysozoa</taxon>
        <taxon>Arthropoda</taxon>
        <taxon>Hexapoda</taxon>
        <taxon>Insecta</taxon>
        <taxon>Pterygota</taxon>
        <taxon>Neoptera</taxon>
        <taxon>Polyneoptera</taxon>
        <taxon>Dictyoptera</taxon>
        <taxon>Blattodea</taxon>
        <taxon>Blattoidea</taxon>
        <taxon>Blattidae</taxon>
        <taxon>Blattinae</taxon>
        <taxon>Periplaneta</taxon>
    </lineage>
</organism>
<dbReference type="InterPro" id="IPR001680">
    <property type="entry name" value="WD40_rpt"/>
</dbReference>
<evidence type="ECO:0000313" key="9">
    <source>
        <dbReference type="EMBL" id="KAJ4448548.1"/>
    </source>
</evidence>
<sequence length="523" mass="59912">MRNALEHVASHCLSHRGENQDIWEGNSSAYSLQFRLGSLRLPYFQLCKGAAVRLQDAGGHLEVVHQCLQEAGTDFCHKGIFKLTEWCEKCVQRNGGYLKEWNKQRTAPWKRKLHFIPRKYSSLRAVPAYERYVKERFQRCLDLYLCPRARKMRLTIEPEELLPQLPSPKDLQPFPTTMSMVYEGHTDMVRAIAVEPKGQYLVSGSDDMTVKVWEIATGRCIRTIPVGGVVRSLSWNPNQALSLVAVAADRKVLLVNPGVGDHLLCSRTDSLLEEAPEQDIIVSERVKAAVQWEHPSEEIWKNGIRVIINHFKEVRQVTWHGRGDYFATVMPDGQNRSVIIHQLTKRRSQIPFSKSKGLVQCVLFHPVRPFFFVATQKIIRVYDLAKQELIKKLQSNSKWISSLAIHPGGDNILVGTYDRKMLWFDLDLSTKPYQTLRLHGTAVRGVAYHKRYPLFASGSDDRSLIVCHGMVYNDLLQNPLIVPLKRLSNHEPYNDFGIFDVVFHPTQPWVFSSGADKTIRLYT</sequence>
<gene>
    <name evidence="9" type="ORF">ANN_10566</name>
</gene>